<evidence type="ECO:0000256" key="3">
    <source>
        <dbReference type="PROSITE-ProRule" id="PRU01191"/>
    </source>
</evidence>
<dbReference type="PANTHER" id="PTHR31636">
    <property type="entry name" value="OSJNBA0084A10.13 PROTEIN-RELATED"/>
    <property type="match status" value="1"/>
</dbReference>
<feature type="region of interest" description="SAW" evidence="3">
    <location>
        <begin position="345"/>
        <end position="420"/>
    </location>
</feature>
<reference evidence="4" key="1">
    <citation type="submission" date="2020-07" db="EMBL/GenBank/DDBJ databases">
        <title>Ethylene signaling mediates host invasion by parasitic plants.</title>
        <authorList>
            <person name="Yoshida S."/>
        </authorList>
    </citation>
    <scope>NUCLEOTIDE SEQUENCE</scope>
    <source>
        <strain evidence="4">Okayama</strain>
    </source>
</reference>
<dbReference type="Proteomes" id="UP000653305">
    <property type="component" value="Unassembled WGS sequence"/>
</dbReference>
<name>A0A830BVQ3_9LAMI</name>
<feature type="region of interest" description="Leucine repeat II (LRII)" evidence="3">
    <location>
        <begin position="207"/>
        <end position="239"/>
    </location>
</feature>
<comment type="similarity">
    <text evidence="3">Belongs to the GRAS family.</text>
</comment>
<keyword evidence="5" id="KW-1185">Reference proteome</keyword>
<organism evidence="4 5">
    <name type="scientific">Phtheirospermum japonicum</name>
    <dbReference type="NCBI Taxonomy" id="374723"/>
    <lineage>
        <taxon>Eukaryota</taxon>
        <taxon>Viridiplantae</taxon>
        <taxon>Streptophyta</taxon>
        <taxon>Embryophyta</taxon>
        <taxon>Tracheophyta</taxon>
        <taxon>Spermatophyta</taxon>
        <taxon>Magnoliopsida</taxon>
        <taxon>eudicotyledons</taxon>
        <taxon>Gunneridae</taxon>
        <taxon>Pentapetalae</taxon>
        <taxon>asterids</taxon>
        <taxon>lamiids</taxon>
        <taxon>Lamiales</taxon>
        <taxon>Orobanchaceae</taxon>
        <taxon>Orobanchaceae incertae sedis</taxon>
        <taxon>Phtheirospermum</taxon>
    </lineage>
</organism>
<keyword evidence="2" id="KW-0804">Transcription</keyword>
<gene>
    <name evidence="4" type="ORF">PHJA_001297000</name>
</gene>
<dbReference type="OrthoDB" id="47276at2759"/>
<proteinExistence type="inferred from homology"/>
<dbReference type="EMBL" id="BMAC01000247">
    <property type="protein sequence ID" value="GFP91530.1"/>
    <property type="molecule type" value="Genomic_DNA"/>
</dbReference>
<comment type="caution">
    <text evidence="3">Lacks conserved residue(s) required for the propagation of feature annotation.</text>
</comment>
<evidence type="ECO:0000313" key="5">
    <source>
        <dbReference type="Proteomes" id="UP000653305"/>
    </source>
</evidence>
<feature type="short sequence motif" description="VHIID" evidence="3">
    <location>
        <begin position="161"/>
        <end position="165"/>
    </location>
</feature>
<feature type="region of interest" description="VHIID" evidence="3">
    <location>
        <begin position="130"/>
        <end position="195"/>
    </location>
</feature>
<accession>A0A830BVQ3</accession>
<evidence type="ECO:0000313" key="4">
    <source>
        <dbReference type="EMBL" id="GFP91530.1"/>
    </source>
</evidence>
<protein>
    <submittedName>
        <fullName evidence="4">Scarecrow-like protein 9</fullName>
    </submittedName>
</protein>
<dbReference type="InterPro" id="IPR005202">
    <property type="entry name" value="TF_GRAS"/>
</dbReference>
<evidence type="ECO:0000256" key="1">
    <source>
        <dbReference type="ARBA" id="ARBA00023015"/>
    </source>
</evidence>
<evidence type="ECO:0000256" key="2">
    <source>
        <dbReference type="ARBA" id="ARBA00023163"/>
    </source>
</evidence>
<keyword evidence="1" id="KW-0805">Transcription regulation</keyword>
<dbReference type="Pfam" id="PF03514">
    <property type="entry name" value="GRAS"/>
    <property type="match status" value="1"/>
</dbReference>
<dbReference type="PROSITE" id="PS50985">
    <property type="entry name" value="GRAS"/>
    <property type="match status" value="1"/>
</dbReference>
<comment type="caution">
    <text evidence="4">The sequence shown here is derived from an EMBL/GenBank/DDBJ whole genome shotgun (WGS) entry which is preliminary data.</text>
</comment>
<sequence length="422" mass="48100">MLLYTVGERERKFEAYRLDLQNARSKNTLQAKGTSGAKGRRVRKQNSKKEVIDVRSLLIDCARFIAADVRGSANDLLRQIRQHSSPFGDGSQRLAHYFADGLEARLAGTGSHMHKAILRRTTASDYLRAFYTSLASCPINKVSIFAANKLIATKSEKAMRVHIIDIGILYGFQWPTFIKSLADREGGPPTLRITGIEFPQPAETIEGTGHRLARYAETFNVPFEYNAIAQNWETIKIEDLKIEKGEFVAVNCLYRAQNVSEEAGVGESPRTMLLNLIRKINPDTFVHGMINVSCGLPCFVARFRQALFHFSTMYDMVETTIPRETPERMLIERDFLGREALNVIACEGLERVERAETYKQWQLRHLAAGLIQVPFEKELMDSAMYMVRKSYHREFVVDEINQFLLMGWKGRITHAISCWQPI</sequence>
<dbReference type="AlphaFoldDB" id="A0A830BVQ3"/>